<dbReference type="Pfam" id="PF00440">
    <property type="entry name" value="TetR_N"/>
    <property type="match status" value="1"/>
</dbReference>
<keyword evidence="3" id="KW-0804">Transcription</keyword>
<evidence type="ECO:0000259" key="5">
    <source>
        <dbReference type="PROSITE" id="PS50977"/>
    </source>
</evidence>
<keyword evidence="7" id="KW-1185">Reference proteome</keyword>
<sequence>MPRTKEQFEEMRNATRAKIHAAAMQLFVHQGFGSTNVQDIADTAGISIGLLYRHYRTKDQLFHELVDFAVEGLKRNIAYFESDLSPKTLLARFVDEIYTDFMNGEELVNLLILINQSMFAGAGTPSKQHEEILQVNARLLDATARLIRKGQHLGEFRSGDAREMAVFFYASVQGLAEMKVLLKNSFAMPSPSVLTAFLFREGVDVS</sequence>
<dbReference type="Proteomes" id="UP000076796">
    <property type="component" value="Unassembled WGS sequence"/>
</dbReference>
<keyword evidence="1" id="KW-0805">Transcription regulation</keyword>
<keyword evidence="2 4" id="KW-0238">DNA-binding</keyword>
<comment type="caution">
    <text evidence="6">The sequence shown here is derived from an EMBL/GenBank/DDBJ whole genome shotgun (WGS) entry which is preliminary data.</text>
</comment>
<dbReference type="EMBL" id="LWMH01000003">
    <property type="protein sequence ID" value="KZS43200.1"/>
    <property type="molecule type" value="Genomic_DNA"/>
</dbReference>
<evidence type="ECO:0000256" key="1">
    <source>
        <dbReference type="ARBA" id="ARBA00023015"/>
    </source>
</evidence>
<dbReference type="InterPro" id="IPR001647">
    <property type="entry name" value="HTH_TetR"/>
</dbReference>
<dbReference type="PROSITE" id="PS50977">
    <property type="entry name" value="HTH_TETR_2"/>
    <property type="match status" value="1"/>
</dbReference>
<dbReference type="GO" id="GO:0000976">
    <property type="term" value="F:transcription cis-regulatory region binding"/>
    <property type="evidence" value="ECO:0007669"/>
    <property type="project" value="TreeGrafter"/>
</dbReference>
<accession>A0A163DG39</accession>
<dbReference type="SUPFAM" id="SSF46689">
    <property type="entry name" value="Homeodomain-like"/>
    <property type="match status" value="1"/>
</dbReference>
<name>A0A163DG39_9BACL</name>
<proteinExistence type="predicted"/>
<gene>
    <name evidence="6" type="ORF">AWU65_00830</name>
</gene>
<dbReference type="SUPFAM" id="SSF48498">
    <property type="entry name" value="Tetracyclin repressor-like, C-terminal domain"/>
    <property type="match status" value="1"/>
</dbReference>
<dbReference type="RefSeq" id="WP_063480653.1">
    <property type="nucleotide sequence ID" value="NZ_CP147845.1"/>
</dbReference>
<protein>
    <submittedName>
        <fullName evidence="6">TetR family transcriptional regulator</fullName>
    </submittedName>
</protein>
<dbReference type="PANTHER" id="PTHR30055">
    <property type="entry name" value="HTH-TYPE TRANSCRIPTIONAL REGULATOR RUTR"/>
    <property type="match status" value="1"/>
</dbReference>
<dbReference type="AlphaFoldDB" id="A0A163DG39"/>
<evidence type="ECO:0000256" key="3">
    <source>
        <dbReference type="ARBA" id="ARBA00023163"/>
    </source>
</evidence>
<dbReference type="GO" id="GO:0003700">
    <property type="term" value="F:DNA-binding transcription factor activity"/>
    <property type="evidence" value="ECO:0007669"/>
    <property type="project" value="TreeGrafter"/>
</dbReference>
<feature type="domain" description="HTH tetR-type" evidence="5">
    <location>
        <begin position="13"/>
        <end position="73"/>
    </location>
</feature>
<dbReference type="PANTHER" id="PTHR30055:SF234">
    <property type="entry name" value="HTH-TYPE TRANSCRIPTIONAL REGULATOR BETI"/>
    <property type="match status" value="1"/>
</dbReference>
<feature type="DNA-binding region" description="H-T-H motif" evidence="4">
    <location>
        <begin position="36"/>
        <end position="55"/>
    </location>
</feature>
<dbReference type="InterPro" id="IPR050109">
    <property type="entry name" value="HTH-type_TetR-like_transc_reg"/>
</dbReference>
<evidence type="ECO:0000256" key="4">
    <source>
        <dbReference type="PROSITE-ProRule" id="PRU00335"/>
    </source>
</evidence>
<reference evidence="6" key="1">
    <citation type="journal article" date="2016" name="Genome Announc.">
        <title>Draft genomes of two strains of Paenibacillus glucanolyticus with capability to degrade lignocellulose.</title>
        <authorList>
            <person name="Mathews S.L."/>
            <person name="Pawlak J."/>
            <person name="Grunden A.M."/>
        </authorList>
    </citation>
    <scope>NUCLEOTIDE SEQUENCE [LARGE SCALE GENOMIC DNA]</scope>
    <source>
        <strain evidence="6">SLM1</strain>
    </source>
</reference>
<organism evidence="6 7">
    <name type="scientific">Paenibacillus glucanolyticus</name>
    <dbReference type="NCBI Taxonomy" id="59843"/>
    <lineage>
        <taxon>Bacteria</taxon>
        <taxon>Bacillati</taxon>
        <taxon>Bacillota</taxon>
        <taxon>Bacilli</taxon>
        <taxon>Bacillales</taxon>
        <taxon>Paenibacillaceae</taxon>
        <taxon>Paenibacillus</taxon>
    </lineage>
</organism>
<dbReference type="OrthoDB" id="2373640at2"/>
<dbReference type="Gene3D" id="1.10.357.10">
    <property type="entry name" value="Tetracycline Repressor, domain 2"/>
    <property type="match status" value="1"/>
</dbReference>
<dbReference type="InterPro" id="IPR009057">
    <property type="entry name" value="Homeodomain-like_sf"/>
</dbReference>
<dbReference type="PRINTS" id="PR00455">
    <property type="entry name" value="HTHTETR"/>
</dbReference>
<evidence type="ECO:0000313" key="6">
    <source>
        <dbReference type="EMBL" id="KZS43200.1"/>
    </source>
</evidence>
<evidence type="ECO:0000313" key="7">
    <source>
        <dbReference type="Proteomes" id="UP000076796"/>
    </source>
</evidence>
<evidence type="ECO:0000256" key="2">
    <source>
        <dbReference type="ARBA" id="ARBA00023125"/>
    </source>
</evidence>
<dbReference type="InterPro" id="IPR036271">
    <property type="entry name" value="Tet_transcr_reg_TetR-rel_C_sf"/>
</dbReference>
<dbReference type="GeneID" id="97555292"/>